<keyword evidence="7" id="KW-1185">Reference proteome</keyword>
<dbReference type="InterPro" id="IPR000700">
    <property type="entry name" value="PAS-assoc_C"/>
</dbReference>
<evidence type="ECO:0000313" key="6">
    <source>
        <dbReference type="EMBL" id="NYH74505.1"/>
    </source>
</evidence>
<dbReference type="InterPro" id="IPR013655">
    <property type="entry name" value="PAS_fold_3"/>
</dbReference>
<name>A0A7Y9XND6_9GAMM</name>
<dbReference type="InterPro" id="IPR029787">
    <property type="entry name" value="Nucleotide_cyclase"/>
</dbReference>
<dbReference type="InterPro" id="IPR000160">
    <property type="entry name" value="GGDEF_dom"/>
</dbReference>
<dbReference type="SUPFAM" id="SSF55785">
    <property type="entry name" value="PYP-like sensor domain (PAS domain)"/>
    <property type="match status" value="2"/>
</dbReference>
<dbReference type="CDD" id="cd00130">
    <property type="entry name" value="PAS"/>
    <property type="match status" value="2"/>
</dbReference>
<dbReference type="Pfam" id="PF08447">
    <property type="entry name" value="PAS_3"/>
    <property type="match status" value="2"/>
</dbReference>
<dbReference type="NCBIfam" id="TIGR00254">
    <property type="entry name" value="GGDEF"/>
    <property type="match status" value="1"/>
</dbReference>
<dbReference type="AlphaFoldDB" id="A0A7Y9XND6"/>
<dbReference type="FunFam" id="3.30.70.270:FF:000001">
    <property type="entry name" value="Diguanylate cyclase domain protein"/>
    <property type="match status" value="1"/>
</dbReference>
<evidence type="ECO:0000313" key="7">
    <source>
        <dbReference type="Proteomes" id="UP000578688"/>
    </source>
</evidence>
<dbReference type="Proteomes" id="UP000578688">
    <property type="component" value="Unassembled WGS sequence"/>
</dbReference>
<dbReference type="GO" id="GO:0003824">
    <property type="term" value="F:catalytic activity"/>
    <property type="evidence" value="ECO:0007669"/>
    <property type="project" value="UniProtKB-ARBA"/>
</dbReference>
<comment type="subcellular location">
    <subcellularLocation>
        <location evidence="2">Cell inner membrane</location>
    </subcellularLocation>
</comment>
<dbReference type="SUPFAM" id="SSF55073">
    <property type="entry name" value="Nucleotide cyclase"/>
    <property type="match status" value="1"/>
</dbReference>
<dbReference type="RefSeq" id="WP_257026915.1">
    <property type="nucleotide sequence ID" value="NZ_JACBYV010000001.1"/>
</dbReference>
<evidence type="ECO:0000259" key="3">
    <source>
        <dbReference type="PROSITE" id="PS50112"/>
    </source>
</evidence>
<dbReference type="InterPro" id="IPR035965">
    <property type="entry name" value="PAS-like_dom_sf"/>
</dbReference>
<comment type="caution">
    <text evidence="6">The sequence shown here is derived from an EMBL/GenBank/DDBJ whole genome shotgun (WGS) entry which is preliminary data.</text>
</comment>
<feature type="domain" description="PAS" evidence="3">
    <location>
        <begin position="160"/>
        <end position="225"/>
    </location>
</feature>
<sequence>MKPDDELLESSNAAPAEARFDALFRLAKRLCGVTLARIATDTHLSGSTEPEQRLPAALDAYLQELIARTGLGHSPLLLPDTRLDTAPQAAPSPGFFVGYPLRSVDGGYLGVFYLADGEPQRLSDEQLLALDDIAESAANLLEQIRREAAARQASEALLAQESRMALAIQGSGTGIWDRDVVTGEIHYSSAWKALLGYADHEVSNRIEDSYGRVHPDDRTYVQEAVLAHFAGHTESYEVEHRLRCRDGSYKWVCSRGKVVARDERGNALRMLGTTTDITALRELSERLQRSVELITRLTDQVPGMVFQFRSLPDSSGYFTYLSAGVYDMFEATREQIDRDPEILHTLVHPDDMETYQMARLRAERELSTWHIEYRVILPRQGLRWRLGEARPQREADGSIVWHGVVTDITERKRIESELQEFASLDALTQLPNRRVFMTHLETELARIQRSDVFTSTLLMCDLDHFKLVNDKWGHAIGDQALRHFSRILREQLRKSDLAGRVGGEEFAVVLSGAGLIQARDFACRVQHSLKDEPLNIEGKKIHLTLSVGIALLERQDTTPDTVLCRSDAALYCAKKNGRNRVEVG</sequence>
<comment type="cofactor">
    <cofactor evidence="1">
        <name>Mg(2+)</name>
        <dbReference type="ChEBI" id="CHEBI:18420"/>
    </cofactor>
</comment>
<dbReference type="Gene3D" id="3.30.450.20">
    <property type="entry name" value="PAS domain"/>
    <property type="match status" value="2"/>
</dbReference>
<dbReference type="CDD" id="cd01949">
    <property type="entry name" value="GGDEF"/>
    <property type="match status" value="1"/>
</dbReference>
<dbReference type="EMBL" id="JACBYV010000001">
    <property type="protein sequence ID" value="NYH74505.1"/>
    <property type="molecule type" value="Genomic_DNA"/>
</dbReference>
<feature type="domain" description="PAC" evidence="4">
    <location>
        <begin position="236"/>
        <end position="289"/>
    </location>
</feature>
<dbReference type="Gene3D" id="3.30.70.270">
    <property type="match status" value="1"/>
</dbReference>
<dbReference type="InterPro" id="IPR043128">
    <property type="entry name" value="Rev_trsase/Diguanyl_cyclase"/>
</dbReference>
<evidence type="ECO:0000256" key="2">
    <source>
        <dbReference type="ARBA" id="ARBA00004533"/>
    </source>
</evidence>
<organism evidence="6 7">
    <name type="scientific">Phytopseudomonas flavescens</name>
    <dbReference type="NCBI Taxonomy" id="29435"/>
    <lineage>
        <taxon>Bacteria</taxon>
        <taxon>Pseudomonadati</taxon>
        <taxon>Pseudomonadota</taxon>
        <taxon>Gammaproteobacteria</taxon>
        <taxon>Pseudomonadales</taxon>
        <taxon>Pseudomonadaceae</taxon>
        <taxon>Phytopseudomonas</taxon>
    </lineage>
</organism>
<dbReference type="PROSITE" id="PS50887">
    <property type="entry name" value="GGDEF"/>
    <property type="match status" value="1"/>
</dbReference>
<dbReference type="SUPFAM" id="SSF55781">
    <property type="entry name" value="GAF domain-like"/>
    <property type="match status" value="1"/>
</dbReference>
<reference evidence="6 7" key="1">
    <citation type="submission" date="2020-07" db="EMBL/GenBank/DDBJ databases">
        <title>Genomic analyses of the natural microbiome of Caenorhabditis elegans.</title>
        <authorList>
            <person name="Samuel B."/>
        </authorList>
    </citation>
    <scope>NUCLEOTIDE SEQUENCE [LARGE SCALE GENOMIC DNA]</scope>
    <source>
        <strain evidence="6 7">BIGb0408</strain>
    </source>
</reference>
<dbReference type="NCBIfam" id="TIGR00229">
    <property type="entry name" value="sensory_box"/>
    <property type="match status" value="1"/>
</dbReference>
<dbReference type="InterPro" id="IPR000014">
    <property type="entry name" value="PAS"/>
</dbReference>
<dbReference type="PANTHER" id="PTHR44757:SF2">
    <property type="entry name" value="BIOFILM ARCHITECTURE MAINTENANCE PROTEIN MBAA"/>
    <property type="match status" value="1"/>
</dbReference>
<dbReference type="InterPro" id="IPR052155">
    <property type="entry name" value="Biofilm_reg_signaling"/>
</dbReference>
<accession>A0A7Y9XND6</accession>
<dbReference type="SMART" id="SM00086">
    <property type="entry name" value="PAC"/>
    <property type="match status" value="2"/>
</dbReference>
<dbReference type="SMART" id="SM00091">
    <property type="entry name" value="PAS"/>
    <property type="match status" value="2"/>
</dbReference>
<dbReference type="Gene3D" id="3.30.450.40">
    <property type="match status" value="1"/>
</dbReference>
<dbReference type="GO" id="GO:0005886">
    <property type="term" value="C:plasma membrane"/>
    <property type="evidence" value="ECO:0007669"/>
    <property type="project" value="UniProtKB-SubCell"/>
</dbReference>
<proteinExistence type="predicted"/>
<dbReference type="Pfam" id="PF00990">
    <property type="entry name" value="GGDEF"/>
    <property type="match status" value="1"/>
</dbReference>
<dbReference type="InterPro" id="IPR001610">
    <property type="entry name" value="PAC"/>
</dbReference>
<feature type="domain" description="PAC" evidence="4">
    <location>
        <begin position="369"/>
        <end position="420"/>
    </location>
</feature>
<evidence type="ECO:0000256" key="1">
    <source>
        <dbReference type="ARBA" id="ARBA00001946"/>
    </source>
</evidence>
<dbReference type="PANTHER" id="PTHR44757">
    <property type="entry name" value="DIGUANYLATE CYCLASE DGCP"/>
    <property type="match status" value="1"/>
</dbReference>
<feature type="domain" description="GGDEF" evidence="5">
    <location>
        <begin position="453"/>
        <end position="584"/>
    </location>
</feature>
<dbReference type="SMART" id="SM00267">
    <property type="entry name" value="GGDEF"/>
    <property type="match status" value="1"/>
</dbReference>
<evidence type="ECO:0000259" key="5">
    <source>
        <dbReference type="PROSITE" id="PS50887"/>
    </source>
</evidence>
<gene>
    <name evidence="6" type="ORF">FHR27_003115</name>
</gene>
<dbReference type="PROSITE" id="PS50113">
    <property type="entry name" value="PAC"/>
    <property type="match status" value="2"/>
</dbReference>
<evidence type="ECO:0000259" key="4">
    <source>
        <dbReference type="PROSITE" id="PS50113"/>
    </source>
</evidence>
<protein>
    <submittedName>
        <fullName evidence="6">Diguanylate cyclase (GGDEF)-like protein/PAS domain S-box-containing protein</fullName>
    </submittedName>
</protein>
<dbReference type="PROSITE" id="PS50112">
    <property type="entry name" value="PAS"/>
    <property type="match status" value="1"/>
</dbReference>
<dbReference type="InterPro" id="IPR029016">
    <property type="entry name" value="GAF-like_dom_sf"/>
</dbReference>